<name>A0A0L0FRI2_9EUKA</name>
<keyword evidence="3" id="KW-1185">Reference proteome</keyword>
<gene>
    <name evidence="2" type="ORF">SARC_09001</name>
</gene>
<evidence type="ECO:0000313" key="3">
    <source>
        <dbReference type="Proteomes" id="UP000054560"/>
    </source>
</evidence>
<accession>A0A0L0FRI2</accession>
<sequence length="478" mass="52162">NPVIRSLVRSMLINEPHDRPTMKFILARMPKPPSLVPPRLHTPPSQLNSKSTAKLSYYKSADSLSSDEDLPWSKSSFRIRGADHSGASLDSRISGSPGEPYISTGHSFGNLNSFLHSDPDAQRNQFLPTAGLDTDTGCPNMVTGCPNIDTKSAATSVHGGGAGVLSKAVVDIGVQVELNDVNQNNNNNNNDDDNNNNRISNTTRNNNDTRNSNDTDTHLPLPTTAHERFSEMTSSPRTRAALQASKRTPTTTPLRDTPAHTHTQAHTQTHTHPYTNAHRRTQTDMHAHTHPHPHSIALQTCDTENGHELRLSLTEGTKYSQSSDISERLQQAHGTSGRGVGADSPHGGATSTLANGTTGAGTNQGAYQGPLACVPTPDFQRTVSYTPPPDGTVTARPFSTPTRPQETVQRSSHEYLERQRVQRQHINQFLKGAGGDTDVARLWESLENARKRGRDSTHRARAYRMRSFSVDSVPTTPR</sequence>
<evidence type="ECO:0000313" key="2">
    <source>
        <dbReference type="EMBL" id="KNC78573.1"/>
    </source>
</evidence>
<feature type="compositionally biased region" description="Low complexity" evidence="1">
    <location>
        <begin position="196"/>
        <end position="210"/>
    </location>
</feature>
<feature type="compositionally biased region" description="Low complexity" evidence="1">
    <location>
        <begin position="247"/>
        <end position="273"/>
    </location>
</feature>
<dbReference type="GeneID" id="25909505"/>
<feature type="region of interest" description="Disordered" evidence="1">
    <location>
        <begin position="317"/>
        <end position="363"/>
    </location>
</feature>
<feature type="compositionally biased region" description="Low complexity" evidence="1">
    <location>
        <begin position="347"/>
        <end position="363"/>
    </location>
</feature>
<feature type="non-terminal residue" evidence="2">
    <location>
        <position position="1"/>
    </location>
</feature>
<proteinExistence type="predicted"/>
<evidence type="ECO:0000256" key="1">
    <source>
        <dbReference type="SAM" id="MobiDB-lite"/>
    </source>
</evidence>
<feature type="compositionally biased region" description="Polar residues" evidence="1">
    <location>
        <begin position="317"/>
        <end position="334"/>
    </location>
</feature>
<dbReference type="RefSeq" id="XP_014152475.1">
    <property type="nucleotide sequence ID" value="XM_014297000.1"/>
</dbReference>
<dbReference type="AlphaFoldDB" id="A0A0L0FRI2"/>
<feature type="compositionally biased region" description="Low complexity" evidence="1">
    <location>
        <begin position="180"/>
        <end position="189"/>
    </location>
</feature>
<dbReference type="EMBL" id="KQ242465">
    <property type="protein sequence ID" value="KNC78573.1"/>
    <property type="molecule type" value="Genomic_DNA"/>
</dbReference>
<protein>
    <submittedName>
        <fullName evidence="2">Uncharacterized protein</fullName>
    </submittedName>
</protein>
<dbReference type="Proteomes" id="UP000054560">
    <property type="component" value="Unassembled WGS sequence"/>
</dbReference>
<feature type="region of interest" description="Disordered" evidence="1">
    <location>
        <begin position="180"/>
        <end position="275"/>
    </location>
</feature>
<organism evidence="2 3">
    <name type="scientific">Sphaeroforma arctica JP610</name>
    <dbReference type="NCBI Taxonomy" id="667725"/>
    <lineage>
        <taxon>Eukaryota</taxon>
        <taxon>Ichthyosporea</taxon>
        <taxon>Ichthyophonida</taxon>
        <taxon>Sphaeroforma</taxon>
    </lineage>
</organism>
<feature type="region of interest" description="Disordered" evidence="1">
    <location>
        <begin position="114"/>
        <end position="136"/>
    </location>
</feature>
<reference evidence="2 3" key="1">
    <citation type="submission" date="2011-02" db="EMBL/GenBank/DDBJ databases">
        <title>The Genome Sequence of Sphaeroforma arctica JP610.</title>
        <authorList>
            <consortium name="The Broad Institute Genome Sequencing Platform"/>
            <person name="Russ C."/>
            <person name="Cuomo C."/>
            <person name="Young S.K."/>
            <person name="Zeng Q."/>
            <person name="Gargeya S."/>
            <person name="Alvarado L."/>
            <person name="Berlin A."/>
            <person name="Chapman S.B."/>
            <person name="Chen Z."/>
            <person name="Freedman E."/>
            <person name="Gellesch M."/>
            <person name="Goldberg J."/>
            <person name="Griggs A."/>
            <person name="Gujja S."/>
            <person name="Heilman E."/>
            <person name="Heiman D."/>
            <person name="Howarth C."/>
            <person name="Mehta T."/>
            <person name="Neiman D."/>
            <person name="Pearson M."/>
            <person name="Roberts A."/>
            <person name="Saif S."/>
            <person name="Shea T."/>
            <person name="Shenoy N."/>
            <person name="Sisk P."/>
            <person name="Stolte C."/>
            <person name="Sykes S."/>
            <person name="White J."/>
            <person name="Yandava C."/>
            <person name="Burger G."/>
            <person name="Gray M.W."/>
            <person name="Holland P.W.H."/>
            <person name="King N."/>
            <person name="Lang F.B.F."/>
            <person name="Roger A.J."/>
            <person name="Ruiz-Trillo I."/>
            <person name="Haas B."/>
            <person name="Nusbaum C."/>
            <person name="Birren B."/>
        </authorList>
    </citation>
    <scope>NUCLEOTIDE SEQUENCE [LARGE SCALE GENOMIC DNA]</scope>
    <source>
        <strain evidence="2 3">JP610</strain>
    </source>
</reference>